<reference evidence="1 2" key="1">
    <citation type="submission" date="2012-01" db="EMBL/GenBank/DDBJ databases">
        <title>Complete sequence of Desulfotomaculum gibsoniae DSM 7213.</title>
        <authorList>
            <consortium name="US DOE Joint Genome Institute"/>
            <person name="Lucas S."/>
            <person name="Han J."/>
            <person name="Lapidus A."/>
            <person name="Cheng J.-F."/>
            <person name="Goodwin L."/>
            <person name="Pitluck S."/>
            <person name="Peters L."/>
            <person name="Ovchinnikova G."/>
            <person name="Teshima H."/>
            <person name="Detter J.C."/>
            <person name="Han C."/>
            <person name="Tapia R."/>
            <person name="Land M."/>
            <person name="Hauser L."/>
            <person name="Kyrpides N."/>
            <person name="Ivanova N."/>
            <person name="Pagani I."/>
            <person name="Parshina S."/>
            <person name="Plugge C."/>
            <person name="Muyzer G."/>
            <person name="Kuever J."/>
            <person name="Ivanova A."/>
            <person name="Nazina T."/>
            <person name="Klenk H.-P."/>
            <person name="Brambilla E."/>
            <person name="Spring S."/>
            <person name="Stams A.F."/>
            <person name="Woyke T."/>
        </authorList>
    </citation>
    <scope>NUCLEOTIDE SEQUENCE [LARGE SCALE GENOMIC DNA]</scope>
    <source>
        <strain evidence="1 2">DSM 7213</strain>
    </source>
</reference>
<dbReference type="HOGENOM" id="CLU_3355802_0_0_9"/>
<organism evidence="1 2">
    <name type="scientific">Desulfoscipio gibsoniae DSM 7213</name>
    <dbReference type="NCBI Taxonomy" id="767817"/>
    <lineage>
        <taxon>Bacteria</taxon>
        <taxon>Bacillati</taxon>
        <taxon>Bacillota</taxon>
        <taxon>Clostridia</taxon>
        <taxon>Eubacteriales</taxon>
        <taxon>Desulfallaceae</taxon>
        <taxon>Desulfoscipio</taxon>
    </lineage>
</organism>
<proteinExistence type="predicted"/>
<dbReference type="Proteomes" id="UP000013520">
    <property type="component" value="Chromosome"/>
</dbReference>
<sequence length="36" mass="4053">MEYFRRSALTLLKACVDQQCLATYFTALEVDAVPGQ</sequence>
<accession>R4KUD3</accession>
<gene>
    <name evidence="1" type="ORF">Desgi_3954</name>
</gene>
<evidence type="ECO:0000313" key="2">
    <source>
        <dbReference type="Proteomes" id="UP000013520"/>
    </source>
</evidence>
<name>R4KUD3_9FIRM</name>
<dbReference type="AlphaFoldDB" id="R4KUD3"/>
<keyword evidence="2" id="KW-1185">Reference proteome</keyword>
<dbReference type="EMBL" id="CP003273">
    <property type="protein sequence ID" value="AGL03236.1"/>
    <property type="molecule type" value="Genomic_DNA"/>
</dbReference>
<evidence type="ECO:0000313" key="1">
    <source>
        <dbReference type="EMBL" id="AGL03236.1"/>
    </source>
</evidence>
<protein>
    <submittedName>
        <fullName evidence="1">Uncharacterized protein</fullName>
    </submittedName>
</protein>
<dbReference type="KEGG" id="dgi:Desgi_3954"/>